<organism evidence="8 9">
    <name type="scientific">Uliginosibacterium silvisoli</name>
    <dbReference type="NCBI Taxonomy" id="3114758"/>
    <lineage>
        <taxon>Bacteria</taxon>
        <taxon>Pseudomonadati</taxon>
        <taxon>Pseudomonadota</taxon>
        <taxon>Betaproteobacteria</taxon>
        <taxon>Rhodocyclales</taxon>
        <taxon>Zoogloeaceae</taxon>
        <taxon>Uliginosibacterium</taxon>
    </lineage>
</organism>
<name>A0ABU6K6Q5_9RHOO</name>
<keyword evidence="3 5" id="KW-1005">Bacterial flagellum biogenesis</keyword>
<dbReference type="Pfam" id="PF03963">
    <property type="entry name" value="FlgD"/>
    <property type="match status" value="1"/>
</dbReference>
<evidence type="ECO:0000259" key="6">
    <source>
        <dbReference type="Pfam" id="PF13860"/>
    </source>
</evidence>
<dbReference type="InterPro" id="IPR025963">
    <property type="entry name" value="FLgD_Tudor"/>
</dbReference>
<gene>
    <name evidence="8" type="ORF">VVD49_16725</name>
</gene>
<keyword evidence="9" id="KW-1185">Reference proteome</keyword>
<keyword evidence="8" id="KW-0966">Cell projection</keyword>
<evidence type="ECO:0000256" key="5">
    <source>
        <dbReference type="RuleBase" id="RU362076"/>
    </source>
</evidence>
<dbReference type="RefSeq" id="WP_327600346.1">
    <property type="nucleotide sequence ID" value="NZ_JAYXHS010000003.1"/>
</dbReference>
<keyword evidence="8" id="KW-0969">Cilium</keyword>
<dbReference type="InterPro" id="IPR025965">
    <property type="entry name" value="FlgD/Vpr_Ig-like"/>
</dbReference>
<evidence type="ECO:0000256" key="1">
    <source>
        <dbReference type="ARBA" id="ARBA00010577"/>
    </source>
</evidence>
<proteinExistence type="inferred from homology"/>
<feature type="domain" description="FlgD/Vpr Ig-like" evidence="6">
    <location>
        <begin position="121"/>
        <end position="190"/>
    </location>
</feature>
<dbReference type="InterPro" id="IPR005648">
    <property type="entry name" value="FlgD"/>
</dbReference>
<dbReference type="Pfam" id="PF13861">
    <property type="entry name" value="FLgD_tudor"/>
    <property type="match status" value="1"/>
</dbReference>
<evidence type="ECO:0000256" key="3">
    <source>
        <dbReference type="ARBA" id="ARBA00022795"/>
    </source>
</evidence>
<comment type="function">
    <text evidence="4 5">Required for flagellar hook formation. May act as a scaffolding protein.</text>
</comment>
<dbReference type="Proteomes" id="UP001331561">
    <property type="component" value="Unassembled WGS sequence"/>
</dbReference>
<reference evidence="8 9" key="1">
    <citation type="submission" date="2024-01" db="EMBL/GenBank/DDBJ databases">
        <title>Uliginosibacterium soil sp. nov.</title>
        <authorList>
            <person name="Lv Y."/>
        </authorList>
    </citation>
    <scope>NUCLEOTIDE SEQUENCE [LARGE SCALE GENOMIC DNA]</scope>
    <source>
        <strain evidence="8 9">H3</strain>
    </source>
</reference>
<dbReference type="Pfam" id="PF13860">
    <property type="entry name" value="FlgD_ig"/>
    <property type="match status" value="1"/>
</dbReference>
<dbReference type="EMBL" id="JAYXHS010000003">
    <property type="protein sequence ID" value="MEC5387376.1"/>
    <property type="molecule type" value="Genomic_DNA"/>
</dbReference>
<evidence type="ECO:0000259" key="7">
    <source>
        <dbReference type="Pfam" id="PF13861"/>
    </source>
</evidence>
<evidence type="ECO:0000256" key="2">
    <source>
        <dbReference type="ARBA" id="ARBA00016013"/>
    </source>
</evidence>
<evidence type="ECO:0000256" key="4">
    <source>
        <dbReference type="ARBA" id="ARBA00024746"/>
    </source>
</evidence>
<accession>A0ABU6K6Q5</accession>
<protein>
    <recommendedName>
        <fullName evidence="2 5">Basal-body rod modification protein FlgD</fullName>
    </recommendedName>
</protein>
<keyword evidence="8" id="KW-0282">Flagellum</keyword>
<dbReference type="Gene3D" id="2.60.40.4070">
    <property type="match status" value="1"/>
</dbReference>
<sequence>MTVSSTTDTSKSTYQSLIANTDTSKTSTTTTSKTEEAQTRFLKLLTTQLKNQDPMNPVDNAQTTSQLAQISTVDGIERLNSTLQGLVGSQRSSETLQAAALVGRGVLVDGNQLQLASNSEGSYAIGGFTLGADADTVKISIMDASGVEVASESLTDQEAGSHEFVWDGSTTNGAVAADGKYTIKITASKGKTAVDSSSLEMATVVSVSNGDNGVSLNAGRFSKLSLSDIRRII</sequence>
<evidence type="ECO:0000313" key="9">
    <source>
        <dbReference type="Proteomes" id="UP001331561"/>
    </source>
</evidence>
<comment type="similarity">
    <text evidence="1 5">Belongs to the FlgD family.</text>
</comment>
<feature type="domain" description="FlgD Tudor-like" evidence="7">
    <location>
        <begin position="93"/>
        <end position="230"/>
    </location>
</feature>
<evidence type="ECO:0000313" key="8">
    <source>
        <dbReference type="EMBL" id="MEC5387376.1"/>
    </source>
</evidence>
<comment type="caution">
    <text evidence="8">The sequence shown here is derived from an EMBL/GenBank/DDBJ whole genome shotgun (WGS) entry which is preliminary data.</text>
</comment>
<dbReference type="Gene3D" id="2.30.30.910">
    <property type="match status" value="1"/>
</dbReference>